<dbReference type="RefSeq" id="WP_150437932.1">
    <property type="nucleotide sequence ID" value="NZ_VYKJ01000041.1"/>
</dbReference>
<accession>A0A5J5FPM0</accession>
<evidence type="ECO:0000313" key="1">
    <source>
        <dbReference type="EMBL" id="KAA8993479.1"/>
    </source>
</evidence>
<dbReference type="EMBL" id="VYKJ01000041">
    <property type="protein sequence ID" value="KAA8993479.1"/>
    <property type="molecule type" value="Genomic_DNA"/>
</dbReference>
<proteinExistence type="predicted"/>
<gene>
    <name evidence="1" type="ORF">FJU30_26660</name>
</gene>
<organism evidence="1 2">
    <name type="scientific">Affinibrenneria salicis</name>
    <dbReference type="NCBI Taxonomy" id="2590031"/>
    <lineage>
        <taxon>Bacteria</taxon>
        <taxon>Pseudomonadati</taxon>
        <taxon>Pseudomonadota</taxon>
        <taxon>Gammaproteobacteria</taxon>
        <taxon>Enterobacterales</taxon>
        <taxon>Pectobacteriaceae</taxon>
        <taxon>Affinibrenneria</taxon>
    </lineage>
</organism>
<dbReference type="Proteomes" id="UP000335415">
    <property type="component" value="Unassembled WGS sequence"/>
</dbReference>
<protein>
    <submittedName>
        <fullName evidence="1">Uncharacterized protein</fullName>
    </submittedName>
</protein>
<comment type="caution">
    <text evidence="1">The sequence shown here is derived from an EMBL/GenBank/DDBJ whole genome shotgun (WGS) entry which is preliminary data.</text>
</comment>
<sequence>MRKFYYLTYGSFESKESVKQLLDSIWDISCDEHDSDYLGVYYFYSGIFADKLTIKDNIHHEKKDNFPTLIEISFINGKNADKLSRYKFIKNVFSELKIAFLINDEHISEDI</sequence>
<reference evidence="1 2" key="1">
    <citation type="submission" date="2019-09" db="EMBL/GenBank/DDBJ databases">
        <authorList>
            <person name="Li Y."/>
        </authorList>
    </citation>
    <scope>NUCLEOTIDE SEQUENCE [LARGE SCALE GENOMIC DNA]</scope>
    <source>
        <strain evidence="1 2">L3-3HA</strain>
    </source>
</reference>
<keyword evidence="2" id="KW-1185">Reference proteome</keyword>
<evidence type="ECO:0000313" key="2">
    <source>
        <dbReference type="Proteomes" id="UP000335415"/>
    </source>
</evidence>
<dbReference type="OrthoDB" id="2157291at2"/>
<name>A0A5J5FPM0_9GAMM</name>
<dbReference type="AlphaFoldDB" id="A0A5J5FPM0"/>